<accession>A0A7C4KXS3</accession>
<dbReference type="InterPro" id="IPR029063">
    <property type="entry name" value="SAM-dependent_MTases_sf"/>
</dbReference>
<dbReference type="SUPFAM" id="SSF53335">
    <property type="entry name" value="S-adenosyl-L-methionine-dependent methyltransferases"/>
    <property type="match status" value="1"/>
</dbReference>
<proteinExistence type="predicted"/>
<dbReference type="GO" id="GO:0008168">
    <property type="term" value="F:methyltransferase activity"/>
    <property type="evidence" value="ECO:0007669"/>
    <property type="project" value="UniProtKB-KW"/>
</dbReference>
<dbReference type="Gene3D" id="3.40.50.150">
    <property type="entry name" value="Vaccinia Virus protein VP39"/>
    <property type="match status" value="1"/>
</dbReference>
<reference evidence="1" key="1">
    <citation type="journal article" date="2020" name="mSystems">
        <title>Genome- and Community-Level Interaction Insights into Carbon Utilization and Element Cycling Functions of Hydrothermarchaeota in Hydrothermal Sediment.</title>
        <authorList>
            <person name="Zhou Z."/>
            <person name="Liu Y."/>
            <person name="Xu W."/>
            <person name="Pan J."/>
            <person name="Luo Z.H."/>
            <person name="Li M."/>
        </authorList>
    </citation>
    <scope>NUCLEOTIDE SEQUENCE [LARGE SCALE GENOMIC DNA]</scope>
    <source>
        <strain evidence="1">SpSt-556</strain>
    </source>
</reference>
<comment type="caution">
    <text evidence="1">The sequence shown here is derived from an EMBL/GenBank/DDBJ whole genome shotgun (WGS) entry which is preliminary data.</text>
</comment>
<dbReference type="EMBL" id="DSXR01000014">
    <property type="protein sequence ID" value="HGS86136.1"/>
    <property type="molecule type" value="Genomic_DNA"/>
</dbReference>
<evidence type="ECO:0000313" key="1">
    <source>
        <dbReference type="EMBL" id="HGS86136.1"/>
    </source>
</evidence>
<sequence length="303" mass="35368">MEFSFTRYLSSKRSVDDRALNRRVWEALKNEIHQTAQKEKVRVLELGMGIGTMFQRSLEWGLLNHAEYTGIDAEGENIETARKIIPKWGNAGGWNIHPIEERQTHEDTQGVAYRFIKADLYDFLRQPQWQKYFDVVIANAVLDLVDLESVLPMIRSCLRQDGLGYFSINFDGTTAFEPVIDAELDAQIIRYYHQSMDERLVNGKPTGGSCTGRRLFHALKRANFEVVEIGSSDWVVFPLARHYPADEAYFLHFILHFFEETIPKYHQINLIAFENWLRARRSQIERGELMFLAHQFDYLVKKS</sequence>
<name>A0A7C4KXS3_9CHLR</name>
<keyword evidence="1" id="KW-0808">Transferase</keyword>
<dbReference type="GO" id="GO:0032259">
    <property type="term" value="P:methylation"/>
    <property type="evidence" value="ECO:0007669"/>
    <property type="project" value="UniProtKB-KW"/>
</dbReference>
<dbReference type="Pfam" id="PF13489">
    <property type="entry name" value="Methyltransf_23"/>
    <property type="match status" value="1"/>
</dbReference>
<organism evidence="1">
    <name type="scientific">Bellilinea caldifistulae</name>
    <dbReference type="NCBI Taxonomy" id="360411"/>
    <lineage>
        <taxon>Bacteria</taxon>
        <taxon>Bacillati</taxon>
        <taxon>Chloroflexota</taxon>
        <taxon>Anaerolineae</taxon>
        <taxon>Anaerolineales</taxon>
        <taxon>Anaerolineaceae</taxon>
        <taxon>Bellilinea</taxon>
    </lineage>
</organism>
<keyword evidence="1" id="KW-0489">Methyltransferase</keyword>
<protein>
    <submittedName>
        <fullName evidence="1">Class I SAM-dependent methyltransferase</fullName>
    </submittedName>
</protein>
<gene>
    <name evidence="1" type="ORF">ENT17_00790</name>
</gene>
<dbReference type="AlphaFoldDB" id="A0A7C4KXS3"/>